<gene>
    <name evidence="1" type="ORF">BTMF_LOCUS3527</name>
</gene>
<protein>
    <submittedName>
        <fullName evidence="1">Uncharacterized protein</fullName>
    </submittedName>
</protein>
<name>A0A3P7TQM9_9BILA</name>
<evidence type="ECO:0000313" key="1">
    <source>
        <dbReference type="EMBL" id="VDO14974.1"/>
    </source>
</evidence>
<dbReference type="EMBL" id="UZAG01003204">
    <property type="protein sequence ID" value="VDO14974.1"/>
    <property type="molecule type" value="Genomic_DNA"/>
</dbReference>
<sequence length="66" mass="7521">MTKSSSASIYKRFIIFERLKPVSDVISFFIFKYSIFRALIAKALVTAVRKLGFVASRNKSGCSRHM</sequence>
<proteinExistence type="predicted"/>
<accession>A0A3P7TQM9</accession>
<reference evidence="1 2" key="1">
    <citation type="submission" date="2018-11" db="EMBL/GenBank/DDBJ databases">
        <authorList>
            <consortium name="Pathogen Informatics"/>
        </authorList>
    </citation>
    <scope>NUCLEOTIDE SEQUENCE [LARGE SCALE GENOMIC DNA]</scope>
</reference>
<organism evidence="1 2">
    <name type="scientific">Brugia timori</name>
    <dbReference type="NCBI Taxonomy" id="42155"/>
    <lineage>
        <taxon>Eukaryota</taxon>
        <taxon>Metazoa</taxon>
        <taxon>Ecdysozoa</taxon>
        <taxon>Nematoda</taxon>
        <taxon>Chromadorea</taxon>
        <taxon>Rhabditida</taxon>
        <taxon>Spirurina</taxon>
        <taxon>Spiruromorpha</taxon>
        <taxon>Filarioidea</taxon>
        <taxon>Onchocercidae</taxon>
        <taxon>Brugia</taxon>
    </lineage>
</organism>
<keyword evidence="2" id="KW-1185">Reference proteome</keyword>
<dbReference type="Proteomes" id="UP000280834">
    <property type="component" value="Unassembled WGS sequence"/>
</dbReference>
<evidence type="ECO:0000313" key="2">
    <source>
        <dbReference type="Proteomes" id="UP000280834"/>
    </source>
</evidence>
<dbReference type="AlphaFoldDB" id="A0A3P7TQM9"/>